<evidence type="ECO:0000256" key="1">
    <source>
        <dbReference type="ARBA" id="ARBA00004651"/>
    </source>
</evidence>
<dbReference type="InterPro" id="IPR011701">
    <property type="entry name" value="MFS"/>
</dbReference>
<keyword evidence="2" id="KW-0813">Transport</keyword>
<dbReference type="Pfam" id="PF07690">
    <property type="entry name" value="MFS_1"/>
    <property type="match status" value="1"/>
</dbReference>
<dbReference type="InterPro" id="IPR050171">
    <property type="entry name" value="MFS_Transporters"/>
</dbReference>
<evidence type="ECO:0000256" key="2">
    <source>
        <dbReference type="ARBA" id="ARBA00022448"/>
    </source>
</evidence>
<evidence type="ECO:0000256" key="6">
    <source>
        <dbReference type="ARBA" id="ARBA00023136"/>
    </source>
</evidence>
<dbReference type="SUPFAM" id="SSF103473">
    <property type="entry name" value="MFS general substrate transporter"/>
    <property type="match status" value="1"/>
</dbReference>
<evidence type="ECO:0000256" key="3">
    <source>
        <dbReference type="ARBA" id="ARBA00022475"/>
    </source>
</evidence>
<feature type="transmembrane region" description="Helical" evidence="7">
    <location>
        <begin position="287"/>
        <end position="310"/>
    </location>
</feature>
<accession>A0ABN2J5G8</accession>
<feature type="transmembrane region" description="Helical" evidence="7">
    <location>
        <begin position="174"/>
        <end position="194"/>
    </location>
</feature>
<evidence type="ECO:0000256" key="7">
    <source>
        <dbReference type="SAM" id="Phobius"/>
    </source>
</evidence>
<evidence type="ECO:0000313" key="10">
    <source>
        <dbReference type="Proteomes" id="UP001500618"/>
    </source>
</evidence>
<evidence type="ECO:0000256" key="5">
    <source>
        <dbReference type="ARBA" id="ARBA00022989"/>
    </source>
</evidence>
<dbReference type="RefSeq" id="WP_344315078.1">
    <property type="nucleotide sequence ID" value="NZ_BAAANY010000042.1"/>
</dbReference>
<name>A0ABN2J5G8_9ACTN</name>
<comment type="subcellular location">
    <subcellularLocation>
        <location evidence="1">Cell membrane</location>
        <topology evidence="1">Multi-pass membrane protein</topology>
    </subcellularLocation>
</comment>
<comment type="caution">
    <text evidence="9">The sequence shown here is derived from an EMBL/GenBank/DDBJ whole genome shotgun (WGS) entry which is preliminary data.</text>
</comment>
<feature type="transmembrane region" description="Helical" evidence="7">
    <location>
        <begin position="348"/>
        <end position="369"/>
    </location>
</feature>
<evidence type="ECO:0000313" key="9">
    <source>
        <dbReference type="EMBL" id="GAA1718409.1"/>
    </source>
</evidence>
<organism evidence="9 10">
    <name type="scientific">Fodinicola feengrottensis</name>
    <dbReference type="NCBI Taxonomy" id="435914"/>
    <lineage>
        <taxon>Bacteria</taxon>
        <taxon>Bacillati</taxon>
        <taxon>Actinomycetota</taxon>
        <taxon>Actinomycetes</taxon>
        <taxon>Mycobacteriales</taxon>
        <taxon>Fodinicola</taxon>
    </lineage>
</organism>
<dbReference type="PROSITE" id="PS50850">
    <property type="entry name" value="MFS"/>
    <property type="match status" value="1"/>
</dbReference>
<feature type="transmembrane region" description="Helical" evidence="7">
    <location>
        <begin position="17"/>
        <end position="39"/>
    </location>
</feature>
<feature type="transmembrane region" description="Helical" evidence="7">
    <location>
        <begin position="316"/>
        <end position="336"/>
    </location>
</feature>
<protein>
    <submittedName>
        <fullName evidence="9">MFS transporter</fullName>
    </submittedName>
</protein>
<dbReference type="Gene3D" id="1.20.1250.20">
    <property type="entry name" value="MFS general substrate transporter like domains"/>
    <property type="match status" value="1"/>
</dbReference>
<proteinExistence type="predicted"/>
<keyword evidence="6 7" id="KW-0472">Membrane</keyword>
<dbReference type="InterPro" id="IPR036259">
    <property type="entry name" value="MFS_trans_sf"/>
</dbReference>
<evidence type="ECO:0000259" key="8">
    <source>
        <dbReference type="PROSITE" id="PS50850"/>
    </source>
</evidence>
<dbReference type="Proteomes" id="UP001500618">
    <property type="component" value="Unassembled WGS sequence"/>
</dbReference>
<feature type="transmembrane region" description="Helical" evidence="7">
    <location>
        <begin position="214"/>
        <end position="239"/>
    </location>
</feature>
<dbReference type="PANTHER" id="PTHR23517">
    <property type="entry name" value="RESISTANCE PROTEIN MDTM, PUTATIVE-RELATED-RELATED"/>
    <property type="match status" value="1"/>
</dbReference>
<feature type="domain" description="Major facilitator superfamily (MFS) profile" evidence="8">
    <location>
        <begin position="14"/>
        <end position="406"/>
    </location>
</feature>
<feature type="transmembrane region" description="Helical" evidence="7">
    <location>
        <begin position="81"/>
        <end position="111"/>
    </location>
</feature>
<feature type="transmembrane region" description="Helical" evidence="7">
    <location>
        <begin position="51"/>
        <end position="69"/>
    </location>
</feature>
<keyword evidence="3" id="KW-1003">Cell membrane</keyword>
<sequence>MTATPAPAPPQSRTGRVLAAATLINTFGNGLFMTVSAIYFTRSVGLPAGQLAAALAVAAAARLIASVPMGHLADRVGPREVLVVCACLNGLVTASVVLVDGVVGLALVLAVQGVLDAGSNGARGALIAGALPTDQRVRTQAFLRSMTNLGITGGAAAAALTLHLDTAVAYKTTILADATTFVIAGVMVLGVTRLAPVPAPAGGRRLVALADRPFLLVMLLVGVLTMQYGLLEVAIPLWTVQRTHAPAWLVSVLLIVNTIGIVLFQVRASRDVTTATAAAKALRLSSVIIAVACAIYAFAAGQGIWVAVAIMVAGSVVHVVSELVLSAGTWGVAYGLAPPHAQGQYQGVFGMSMSLGNLVGPALTTVLVLGTGGPHGFGGGLPGWLALGALFVVAGAAAPPVVSWALRTRATAEPVAAGAQ</sequence>
<reference evidence="9 10" key="1">
    <citation type="journal article" date="2019" name="Int. J. Syst. Evol. Microbiol.">
        <title>The Global Catalogue of Microorganisms (GCM) 10K type strain sequencing project: providing services to taxonomists for standard genome sequencing and annotation.</title>
        <authorList>
            <consortium name="The Broad Institute Genomics Platform"/>
            <consortium name="The Broad Institute Genome Sequencing Center for Infectious Disease"/>
            <person name="Wu L."/>
            <person name="Ma J."/>
        </authorList>
    </citation>
    <scope>NUCLEOTIDE SEQUENCE [LARGE SCALE GENOMIC DNA]</scope>
    <source>
        <strain evidence="9 10">JCM 14718</strain>
    </source>
</reference>
<evidence type="ECO:0000256" key="4">
    <source>
        <dbReference type="ARBA" id="ARBA00022692"/>
    </source>
</evidence>
<dbReference type="PANTHER" id="PTHR23517:SF2">
    <property type="entry name" value="MULTIDRUG RESISTANCE PROTEIN MDTH"/>
    <property type="match status" value="1"/>
</dbReference>
<dbReference type="InterPro" id="IPR020846">
    <property type="entry name" value="MFS_dom"/>
</dbReference>
<keyword evidence="10" id="KW-1185">Reference proteome</keyword>
<feature type="transmembrane region" description="Helical" evidence="7">
    <location>
        <begin position="245"/>
        <end position="266"/>
    </location>
</feature>
<keyword evidence="4 7" id="KW-0812">Transmembrane</keyword>
<feature type="transmembrane region" description="Helical" evidence="7">
    <location>
        <begin position="381"/>
        <end position="402"/>
    </location>
</feature>
<gene>
    <name evidence="9" type="ORF">GCM10009765_78560</name>
</gene>
<feature type="transmembrane region" description="Helical" evidence="7">
    <location>
        <begin position="141"/>
        <end position="162"/>
    </location>
</feature>
<keyword evidence="5 7" id="KW-1133">Transmembrane helix</keyword>
<dbReference type="EMBL" id="BAAANY010000042">
    <property type="protein sequence ID" value="GAA1718409.1"/>
    <property type="molecule type" value="Genomic_DNA"/>
</dbReference>